<gene>
    <name evidence="1" type="ORF">DFH08DRAFT_814053</name>
</gene>
<organism evidence="1 2">
    <name type="scientific">Mycena albidolilacea</name>
    <dbReference type="NCBI Taxonomy" id="1033008"/>
    <lineage>
        <taxon>Eukaryota</taxon>
        <taxon>Fungi</taxon>
        <taxon>Dikarya</taxon>
        <taxon>Basidiomycota</taxon>
        <taxon>Agaricomycotina</taxon>
        <taxon>Agaricomycetes</taxon>
        <taxon>Agaricomycetidae</taxon>
        <taxon>Agaricales</taxon>
        <taxon>Marasmiineae</taxon>
        <taxon>Mycenaceae</taxon>
        <taxon>Mycena</taxon>
    </lineage>
</organism>
<comment type="caution">
    <text evidence="1">The sequence shown here is derived from an EMBL/GenBank/DDBJ whole genome shotgun (WGS) entry which is preliminary data.</text>
</comment>
<keyword evidence="2" id="KW-1185">Reference proteome</keyword>
<dbReference type="Proteomes" id="UP001218218">
    <property type="component" value="Unassembled WGS sequence"/>
</dbReference>
<evidence type="ECO:0000313" key="2">
    <source>
        <dbReference type="Proteomes" id="UP001218218"/>
    </source>
</evidence>
<dbReference type="EMBL" id="JARIHO010000033">
    <property type="protein sequence ID" value="KAJ7333982.1"/>
    <property type="molecule type" value="Genomic_DNA"/>
</dbReference>
<proteinExistence type="predicted"/>
<accession>A0AAD6ZQI1</accession>
<name>A0AAD6ZQI1_9AGAR</name>
<reference evidence="1" key="1">
    <citation type="submission" date="2023-03" db="EMBL/GenBank/DDBJ databases">
        <title>Massive genome expansion in bonnet fungi (Mycena s.s.) driven by repeated elements and novel gene families across ecological guilds.</title>
        <authorList>
            <consortium name="Lawrence Berkeley National Laboratory"/>
            <person name="Harder C.B."/>
            <person name="Miyauchi S."/>
            <person name="Viragh M."/>
            <person name="Kuo A."/>
            <person name="Thoen E."/>
            <person name="Andreopoulos B."/>
            <person name="Lu D."/>
            <person name="Skrede I."/>
            <person name="Drula E."/>
            <person name="Henrissat B."/>
            <person name="Morin E."/>
            <person name="Kohler A."/>
            <person name="Barry K."/>
            <person name="LaButti K."/>
            <person name="Morin E."/>
            <person name="Salamov A."/>
            <person name="Lipzen A."/>
            <person name="Mereny Z."/>
            <person name="Hegedus B."/>
            <person name="Baldrian P."/>
            <person name="Stursova M."/>
            <person name="Weitz H."/>
            <person name="Taylor A."/>
            <person name="Grigoriev I.V."/>
            <person name="Nagy L.G."/>
            <person name="Martin F."/>
            <person name="Kauserud H."/>
        </authorList>
    </citation>
    <scope>NUCLEOTIDE SEQUENCE</scope>
    <source>
        <strain evidence="1">CBHHK002</strain>
    </source>
</reference>
<evidence type="ECO:0000313" key="1">
    <source>
        <dbReference type="EMBL" id="KAJ7333982.1"/>
    </source>
</evidence>
<sequence length="330" mass="36332">MRAVWKVESDLCGWIDIQVRVESEDRIAVLGEQPYADHPGVVMMRGNVWVAPSADDGPSYVGEAEAGKASRMGKIGWNSMTIVEERCADVTDRRFPGSDSVGLGGVAEKLADVMGGFQDVGSGEDTDPTSDVVASPGWPLWPLWLVDERPGFTTTYSQWKPFLLQYAQGFVGGCSESRKTALRTWLSHLLCVADAFSLFGRCLRDKFNELPAPALSRLVLSVFSTGFCWNPLKIQQHITISTEDAEYYWIPMVSTGRPQGYVPEESMFSVVGQQNTFKSSELRRGDGGNLQRFDETVPSTVCQWPPVSTGGPRRPPANLLPPGILQQITH</sequence>
<protein>
    <submittedName>
        <fullName evidence="1">Uncharacterized protein</fullName>
    </submittedName>
</protein>
<dbReference type="AlphaFoldDB" id="A0AAD6ZQI1"/>